<accession>A0ACC0E2Q0</accession>
<name>A0ACC0E2Q0_9BASI</name>
<sequence length="267" mass="29994">MVPEKARLSTRHLINQLDCPVSGSVNTQVPQITEVLLQSQLKLSKRVNSGGSRLKGWWDSAKLDPIVDSRNRARKWFILSRSPEAAECYRQWNVYFKSTVVLLKRKSWWDFLEKSSNESIFKALRFTKKAGSNGILPLRRPNGSLTTDKAEQAKLLFYGTSVVSAPIDLSDVPPRIPSRIVCFSEFSVDEVQADIQRIRPKKAPGIDGITNKLIKLFPAEISSSIRLLLTVPFLPRGNVPLRPLSVREGKMTILTQILTTRLPSSAV</sequence>
<evidence type="ECO:0000313" key="2">
    <source>
        <dbReference type="Proteomes" id="UP001060170"/>
    </source>
</evidence>
<reference evidence="2" key="2">
    <citation type="journal article" date="2018" name="Mol. Plant Microbe Interact.">
        <title>Genome sequence resources for the wheat stripe rust pathogen (Puccinia striiformis f. sp. tritici) and the barley stripe rust pathogen (Puccinia striiformis f. sp. hordei).</title>
        <authorList>
            <person name="Xia C."/>
            <person name="Wang M."/>
            <person name="Yin C."/>
            <person name="Cornejo O.E."/>
            <person name="Hulbert S.H."/>
            <person name="Chen X."/>
        </authorList>
    </citation>
    <scope>NUCLEOTIDE SEQUENCE [LARGE SCALE GENOMIC DNA]</scope>
    <source>
        <strain evidence="2">93-210</strain>
    </source>
</reference>
<protein>
    <submittedName>
        <fullName evidence="1">Uncharacterized protein</fullName>
    </submittedName>
</protein>
<gene>
    <name evidence="1" type="ORF">MJO28_011643</name>
</gene>
<proteinExistence type="predicted"/>
<dbReference type="Proteomes" id="UP001060170">
    <property type="component" value="Chromosome 11"/>
</dbReference>
<evidence type="ECO:0000313" key="1">
    <source>
        <dbReference type="EMBL" id="KAI7944115.1"/>
    </source>
</evidence>
<comment type="caution">
    <text evidence="1">The sequence shown here is derived from an EMBL/GenBank/DDBJ whole genome shotgun (WGS) entry which is preliminary data.</text>
</comment>
<organism evidence="1 2">
    <name type="scientific">Puccinia striiformis f. sp. tritici</name>
    <dbReference type="NCBI Taxonomy" id="168172"/>
    <lineage>
        <taxon>Eukaryota</taxon>
        <taxon>Fungi</taxon>
        <taxon>Dikarya</taxon>
        <taxon>Basidiomycota</taxon>
        <taxon>Pucciniomycotina</taxon>
        <taxon>Pucciniomycetes</taxon>
        <taxon>Pucciniales</taxon>
        <taxon>Pucciniaceae</taxon>
        <taxon>Puccinia</taxon>
    </lineage>
</organism>
<reference evidence="1 2" key="3">
    <citation type="journal article" date="2022" name="Microbiol. Spectr.">
        <title>Folding features and dynamics of 3D genome architecture in plant fungal pathogens.</title>
        <authorList>
            <person name="Xia C."/>
        </authorList>
    </citation>
    <scope>NUCLEOTIDE SEQUENCE [LARGE SCALE GENOMIC DNA]</scope>
    <source>
        <strain evidence="1 2">93-210</strain>
    </source>
</reference>
<reference evidence="2" key="1">
    <citation type="journal article" date="2018" name="BMC Genomics">
        <title>Genomic insights into host adaptation between the wheat stripe rust pathogen (Puccinia striiformis f. sp. tritici) and the barley stripe rust pathogen (Puccinia striiformis f. sp. hordei).</title>
        <authorList>
            <person name="Xia C."/>
            <person name="Wang M."/>
            <person name="Yin C."/>
            <person name="Cornejo O.E."/>
            <person name="Hulbert S.H."/>
            <person name="Chen X."/>
        </authorList>
    </citation>
    <scope>NUCLEOTIDE SEQUENCE [LARGE SCALE GENOMIC DNA]</scope>
    <source>
        <strain evidence="2">93-210</strain>
    </source>
</reference>
<keyword evidence="2" id="KW-1185">Reference proteome</keyword>
<dbReference type="EMBL" id="CM045875">
    <property type="protein sequence ID" value="KAI7944115.1"/>
    <property type="molecule type" value="Genomic_DNA"/>
</dbReference>